<proteinExistence type="predicted"/>
<name>A0A2K9H1I0_BACFG</name>
<evidence type="ECO:0000313" key="3">
    <source>
        <dbReference type="EMBL" id="RGY68788.1"/>
    </source>
</evidence>
<organism evidence="3 4">
    <name type="scientific">Bacteroides fragilis</name>
    <dbReference type="NCBI Taxonomy" id="817"/>
    <lineage>
        <taxon>Bacteria</taxon>
        <taxon>Pseudomonadati</taxon>
        <taxon>Bacteroidota</taxon>
        <taxon>Bacteroidia</taxon>
        <taxon>Bacteroidales</taxon>
        <taxon>Bacteroidaceae</taxon>
        <taxon>Bacteroides</taxon>
    </lineage>
</organism>
<feature type="compositionally biased region" description="Polar residues" evidence="1">
    <location>
        <begin position="1"/>
        <end position="14"/>
    </location>
</feature>
<dbReference type="Proteomes" id="UP000284614">
    <property type="component" value="Unassembled WGS sequence"/>
</dbReference>
<evidence type="ECO:0000313" key="4">
    <source>
        <dbReference type="Proteomes" id="UP000284614"/>
    </source>
</evidence>
<feature type="transmembrane region" description="Helical" evidence="2">
    <location>
        <begin position="105"/>
        <end position="125"/>
    </location>
</feature>
<reference evidence="3 4" key="1">
    <citation type="submission" date="2018-08" db="EMBL/GenBank/DDBJ databases">
        <title>A genome reference for cultivated species of the human gut microbiota.</title>
        <authorList>
            <person name="Zou Y."/>
            <person name="Xue W."/>
            <person name="Luo G."/>
        </authorList>
    </citation>
    <scope>NUCLEOTIDE SEQUENCE [LARGE SCALE GENOMIC DNA]</scope>
    <source>
        <strain evidence="3 4">OF01-1</strain>
    </source>
</reference>
<keyword evidence="2" id="KW-1133">Transmembrane helix</keyword>
<keyword evidence="2" id="KW-0472">Membrane</keyword>
<sequence length="175" mass="20343">MQLRSHPQQFIQGTKKSERHLPANHTTKKKEKRSMNIEELLNKYFEGETTCEEERELRRFFTRGIVPEHLQMYRPMFAFLNEENRQSKTAVPEVPKTSVPLRRRLLYIFSGMAAGILLILGIAGLNRHFNTSTANYVIIDGKCYTDAKLVREQAMIAFRDVSISEEEVFATLFSE</sequence>
<feature type="region of interest" description="Disordered" evidence="1">
    <location>
        <begin position="1"/>
        <end position="32"/>
    </location>
</feature>
<keyword evidence="2" id="KW-0812">Transmembrane</keyword>
<evidence type="ECO:0000256" key="1">
    <source>
        <dbReference type="SAM" id="MobiDB-lite"/>
    </source>
</evidence>
<dbReference type="EMBL" id="QSDG01000008">
    <property type="protein sequence ID" value="RGY68788.1"/>
    <property type="molecule type" value="Genomic_DNA"/>
</dbReference>
<gene>
    <name evidence="3" type="ORF">DXA27_10670</name>
</gene>
<evidence type="ECO:0000256" key="2">
    <source>
        <dbReference type="SAM" id="Phobius"/>
    </source>
</evidence>
<dbReference type="AlphaFoldDB" id="A0A2K9H1I0"/>
<protein>
    <submittedName>
        <fullName evidence="3">Uncharacterized protein</fullName>
    </submittedName>
</protein>
<accession>A0A2K9H1I0</accession>
<comment type="caution">
    <text evidence="3">The sequence shown here is derived from an EMBL/GenBank/DDBJ whole genome shotgun (WGS) entry which is preliminary data.</text>
</comment>